<proteinExistence type="predicted"/>
<feature type="domain" description="N-acetyltransferase" evidence="1">
    <location>
        <begin position="13"/>
        <end position="148"/>
    </location>
</feature>
<dbReference type="Gene3D" id="3.40.630.30">
    <property type="match status" value="1"/>
</dbReference>
<evidence type="ECO:0000313" key="3">
    <source>
        <dbReference type="Proteomes" id="UP000464186"/>
    </source>
</evidence>
<name>A0A6P1NGT6_9MICC</name>
<dbReference type="GO" id="GO:0016747">
    <property type="term" value="F:acyltransferase activity, transferring groups other than amino-acyl groups"/>
    <property type="evidence" value="ECO:0007669"/>
    <property type="project" value="InterPro"/>
</dbReference>
<protein>
    <submittedName>
        <fullName evidence="2">GNAT family N-acetyltransferase</fullName>
    </submittedName>
</protein>
<dbReference type="Proteomes" id="UP000464186">
    <property type="component" value="Chromosome"/>
</dbReference>
<keyword evidence="2" id="KW-0808">Transferase</keyword>
<evidence type="ECO:0000313" key="2">
    <source>
        <dbReference type="EMBL" id="QHK18739.1"/>
    </source>
</evidence>
<dbReference type="PANTHER" id="PTHR43610">
    <property type="entry name" value="BLL6696 PROTEIN"/>
    <property type="match status" value="1"/>
</dbReference>
<sequence>MHHESVLTGYGLSLLPLAPHHAEGPFDFVDATMWAGMAAPLPATAQELSGLFAARIEDPASLAFAVTDQRTGALLGTTALNAFAAAQQRVEVGGTFFGRQFWGTHVNPASKHALLAFAFEVLQVQRVAFRCDARNLRSVAAIERLGATFEGVLRSHRMAPDGTRADSAVFSILGQEWPAVQQRLQHRLAPFALAGDHPGRTDYAGRTFAAL</sequence>
<dbReference type="SUPFAM" id="SSF55729">
    <property type="entry name" value="Acyl-CoA N-acyltransferases (Nat)"/>
    <property type="match status" value="1"/>
</dbReference>
<evidence type="ECO:0000259" key="1">
    <source>
        <dbReference type="Pfam" id="PF13302"/>
    </source>
</evidence>
<accession>A0A6P1NGT6</accession>
<dbReference type="InterPro" id="IPR016181">
    <property type="entry name" value="Acyl_CoA_acyltransferase"/>
</dbReference>
<dbReference type="EMBL" id="CP047898">
    <property type="protein sequence ID" value="QHK18739.1"/>
    <property type="molecule type" value="Genomic_DNA"/>
</dbReference>
<dbReference type="AlphaFoldDB" id="A0A6P1NGT6"/>
<dbReference type="PANTHER" id="PTHR43610:SF1">
    <property type="entry name" value="N-ACETYLTRANSFERASE DOMAIN-CONTAINING PROTEIN"/>
    <property type="match status" value="1"/>
</dbReference>
<dbReference type="InterPro" id="IPR000182">
    <property type="entry name" value="GNAT_dom"/>
</dbReference>
<dbReference type="Pfam" id="PF13302">
    <property type="entry name" value="Acetyltransf_3"/>
    <property type="match status" value="1"/>
</dbReference>
<reference evidence="2 3" key="1">
    <citation type="submission" date="2020-01" db="EMBL/GenBank/DDBJ databases">
        <title>Pseudarthrobacter psychrotolerans sp. nov., isolated from antarctic soil.</title>
        <authorList>
            <person name="Shin Y."/>
            <person name="Park W."/>
        </authorList>
    </citation>
    <scope>NUCLEOTIDE SEQUENCE [LARGE SCALE GENOMIC DNA]</scope>
    <source>
        <strain evidence="2 3">YJ56</strain>
    </source>
</reference>
<gene>
    <name evidence="2" type="ORF">GU243_01920</name>
</gene>
<organism evidence="2 3">
    <name type="scientific">Pseudarthrobacter psychrotolerans</name>
    <dbReference type="NCBI Taxonomy" id="2697569"/>
    <lineage>
        <taxon>Bacteria</taxon>
        <taxon>Bacillati</taxon>
        <taxon>Actinomycetota</taxon>
        <taxon>Actinomycetes</taxon>
        <taxon>Micrococcales</taxon>
        <taxon>Micrococcaceae</taxon>
        <taxon>Pseudarthrobacter</taxon>
    </lineage>
</organism>
<keyword evidence="3" id="KW-1185">Reference proteome</keyword>
<dbReference type="KEGG" id="psey:GU243_01920"/>